<protein>
    <submittedName>
        <fullName evidence="7">Uncharacterized protein</fullName>
    </submittedName>
</protein>
<dbReference type="GO" id="GO:0050832">
    <property type="term" value="P:defense response to fungus"/>
    <property type="evidence" value="ECO:0007669"/>
    <property type="project" value="UniProtKB-KW"/>
</dbReference>
<evidence type="ECO:0000256" key="4">
    <source>
        <dbReference type="ARBA" id="ARBA00022821"/>
    </source>
</evidence>
<sequence length="89" mass="9894">MKKSFQLSFIVLTIVTIFVLGVVGNVEQKKQYRRCLPFPVNTKTGFCVNDDCESMCKKKGKGLVGMCGGHTPKGKNPTKCFCCGLWSWP</sequence>
<accession>R0GDQ0</accession>
<keyword evidence="4" id="KW-0611">Plant defense</keyword>
<dbReference type="GO" id="GO:0031640">
    <property type="term" value="P:killing of cells of another organism"/>
    <property type="evidence" value="ECO:0007669"/>
    <property type="project" value="UniProtKB-KW"/>
</dbReference>
<evidence type="ECO:0000256" key="3">
    <source>
        <dbReference type="ARBA" id="ARBA00022577"/>
    </source>
</evidence>
<evidence type="ECO:0000313" key="8">
    <source>
        <dbReference type="Proteomes" id="UP000029121"/>
    </source>
</evidence>
<keyword evidence="3" id="KW-0295">Fungicide</keyword>
<keyword evidence="2" id="KW-0929">Antimicrobial</keyword>
<name>R0GDQ0_9BRAS</name>
<keyword evidence="5" id="KW-1015">Disulfide bond</keyword>
<keyword evidence="8" id="KW-1185">Reference proteome</keyword>
<dbReference type="AlphaFoldDB" id="R0GDQ0"/>
<evidence type="ECO:0000256" key="6">
    <source>
        <dbReference type="SAM" id="Phobius"/>
    </source>
</evidence>
<evidence type="ECO:0000256" key="2">
    <source>
        <dbReference type="ARBA" id="ARBA00022529"/>
    </source>
</evidence>
<dbReference type="Proteomes" id="UP000029121">
    <property type="component" value="Unassembled WGS sequence"/>
</dbReference>
<dbReference type="InterPro" id="IPR010851">
    <property type="entry name" value="DEFL"/>
</dbReference>
<feature type="transmembrane region" description="Helical" evidence="6">
    <location>
        <begin position="6"/>
        <end position="26"/>
    </location>
</feature>
<keyword evidence="6" id="KW-1133">Transmembrane helix</keyword>
<proteinExistence type="inferred from homology"/>
<dbReference type="EMBL" id="KB870806">
    <property type="protein sequence ID" value="EOA33912.1"/>
    <property type="molecule type" value="Genomic_DNA"/>
</dbReference>
<evidence type="ECO:0000256" key="1">
    <source>
        <dbReference type="ARBA" id="ARBA00006722"/>
    </source>
</evidence>
<gene>
    <name evidence="7" type="ORF">CARUB_v10021405mg</name>
</gene>
<comment type="similarity">
    <text evidence="1">Belongs to the DEFL family.</text>
</comment>
<dbReference type="STRING" id="81985.R0GDQ0"/>
<evidence type="ECO:0000313" key="7">
    <source>
        <dbReference type="EMBL" id="EOA33912.1"/>
    </source>
</evidence>
<keyword evidence="6" id="KW-0812">Transmembrane</keyword>
<keyword evidence="6" id="KW-0472">Membrane</keyword>
<evidence type="ECO:0000256" key="5">
    <source>
        <dbReference type="ARBA" id="ARBA00023157"/>
    </source>
</evidence>
<dbReference type="Pfam" id="PF07333">
    <property type="entry name" value="SLR1-BP"/>
    <property type="match status" value="1"/>
</dbReference>
<organism evidence="7 8">
    <name type="scientific">Capsella rubella</name>
    <dbReference type="NCBI Taxonomy" id="81985"/>
    <lineage>
        <taxon>Eukaryota</taxon>
        <taxon>Viridiplantae</taxon>
        <taxon>Streptophyta</taxon>
        <taxon>Embryophyta</taxon>
        <taxon>Tracheophyta</taxon>
        <taxon>Spermatophyta</taxon>
        <taxon>Magnoliopsida</taxon>
        <taxon>eudicotyledons</taxon>
        <taxon>Gunneridae</taxon>
        <taxon>Pentapetalae</taxon>
        <taxon>rosids</taxon>
        <taxon>malvids</taxon>
        <taxon>Brassicales</taxon>
        <taxon>Brassicaceae</taxon>
        <taxon>Camelineae</taxon>
        <taxon>Capsella</taxon>
    </lineage>
</organism>
<reference evidence="8" key="1">
    <citation type="journal article" date="2013" name="Nat. Genet.">
        <title>The Capsella rubella genome and the genomic consequences of rapid mating system evolution.</title>
        <authorList>
            <person name="Slotte T."/>
            <person name="Hazzouri K.M."/>
            <person name="Agren J.A."/>
            <person name="Koenig D."/>
            <person name="Maumus F."/>
            <person name="Guo Y.L."/>
            <person name="Steige K."/>
            <person name="Platts A.E."/>
            <person name="Escobar J.S."/>
            <person name="Newman L.K."/>
            <person name="Wang W."/>
            <person name="Mandakova T."/>
            <person name="Vello E."/>
            <person name="Smith L.M."/>
            <person name="Henz S.R."/>
            <person name="Steffen J."/>
            <person name="Takuno S."/>
            <person name="Brandvain Y."/>
            <person name="Coop G."/>
            <person name="Andolfatto P."/>
            <person name="Hu T.T."/>
            <person name="Blanchette M."/>
            <person name="Clark R.M."/>
            <person name="Quesneville H."/>
            <person name="Nordborg M."/>
            <person name="Gaut B.S."/>
            <person name="Lysak M.A."/>
            <person name="Jenkins J."/>
            <person name="Grimwood J."/>
            <person name="Chapman J."/>
            <person name="Prochnik S."/>
            <person name="Shu S."/>
            <person name="Rokhsar D."/>
            <person name="Schmutz J."/>
            <person name="Weigel D."/>
            <person name="Wright S.I."/>
        </authorList>
    </citation>
    <scope>NUCLEOTIDE SEQUENCE [LARGE SCALE GENOMIC DNA]</scope>
    <source>
        <strain evidence="8">cv. Monte Gargano</strain>
    </source>
</reference>